<keyword evidence="1" id="KW-0472">Membrane</keyword>
<dbReference type="InterPro" id="IPR032834">
    <property type="entry name" value="NatK-like_C"/>
</dbReference>
<evidence type="ECO:0000313" key="3">
    <source>
        <dbReference type="EMBL" id="SDK82977.1"/>
    </source>
</evidence>
<feature type="transmembrane region" description="Helical" evidence="1">
    <location>
        <begin position="163"/>
        <end position="184"/>
    </location>
</feature>
<dbReference type="PANTHER" id="PTHR40448">
    <property type="entry name" value="TWO-COMPONENT SENSOR HISTIDINE KINASE"/>
    <property type="match status" value="1"/>
</dbReference>
<feature type="transmembrane region" description="Helical" evidence="1">
    <location>
        <begin position="34"/>
        <end position="51"/>
    </location>
</feature>
<keyword evidence="1" id="KW-1133">Transmembrane helix</keyword>
<keyword evidence="3" id="KW-0808">Transferase</keyword>
<gene>
    <name evidence="3" type="ORF">SAMN05660472_02075</name>
</gene>
<evidence type="ECO:0000259" key="2">
    <source>
        <dbReference type="Pfam" id="PF14501"/>
    </source>
</evidence>
<feature type="transmembrane region" description="Helical" evidence="1">
    <location>
        <begin position="57"/>
        <end position="78"/>
    </location>
</feature>
<dbReference type="Pfam" id="PF14501">
    <property type="entry name" value="HATPase_c_5"/>
    <property type="match status" value="1"/>
</dbReference>
<evidence type="ECO:0000256" key="1">
    <source>
        <dbReference type="SAM" id="Phobius"/>
    </source>
</evidence>
<reference evidence="3 4" key="1">
    <citation type="submission" date="2016-10" db="EMBL/GenBank/DDBJ databases">
        <authorList>
            <person name="de Groot N.N."/>
        </authorList>
    </citation>
    <scope>NUCLEOTIDE SEQUENCE [LARGE SCALE GENOMIC DNA]</scope>
    <source>
        <strain evidence="3 4">DSM 18346</strain>
    </source>
</reference>
<dbReference type="InterPro" id="IPR036890">
    <property type="entry name" value="HATPase_C_sf"/>
</dbReference>
<dbReference type="PANTHER" id="PTHR40448:SF1">
    <property type="entry name" value="TWO-COMPONENT SENSOR HISTIDINE KINASE"/>
    <property type="match status" value="1"/>
</dbReference>
<dbReference type="AlphaFoldDB" id="A0A1G9F3P3"/>
<sequence length="439" mass="51164">MNVDNFRSIIVIAMEALIYINVLRIFIKVPSNKFLPLYLSIFISGIALVTLHSEMQYFYYFKTALGLLIFGAITIITLKIEFLKTMFMLFIYAILTLLGNVLSIFTMLFILNVTTIEIQNDTGLFFTANLISFSIIALLLYILKYIILYKRYGKSMQVKSKNIAFYILTVFSMLFINLYTFLYHVHEMEIFISILHIILIVAYITISLNYTFLENDFLYQKKLYKNQQEYLRVIENLLNGYRELKHGWQNYLTGFSGFIYGEERSWEGLTEYYESVIKKTKHLTNDSLSVLRKIKSYILLGLFIEKINEAEAEGIHVHINITGEELKMGQDCDFQIDLSFMLGNFLDNAVRHAKEADIPMIWIIIDNRGDYIDFIIKNTFNIMGTEATQRFDSGHGLKLVGEKVKKYPFIVHNTIIDEDVFTQELIVEQHIPHTMGELA</sequence>
<feature type="transmembrane region" description="Helical" evidence="1">
    <location>
        <begin position="190"/>
        <end position="213"/>
    </location>
</feature>
<feature type="transmembrane region" description="Helical" evidence="1">
    <location>
        <begin position="6"/>
        <end position="27"/>
    </location>
</feature>
<dbReference type="GO" id="GO:0016301">
    <property type="term" value="F:kinase activity"/>
    <property type="evidence" value="ECO:0007669"/>
    <property type="project" value="UniProtKB-KW"/>
</dbReference>
<feature type="transmembrane region" description="Helical" evidence="1">
    <location>
        <begin position="123"/>
        <end position="143"/>
    </location>
</feature>
<protein>
    <submittedName>
        <fullName evidence="3">Sensor histidine kinase YesM</fullName>
    </submittedName>
</protein>
<dbReference type="GO" id="GO:0042802">
    <property type="term" value="F:identical protein binding"/>
    <property type="evidence" value="ECO:0007669"/>
    <property type="project" value="TreeGrafter"/>
</dbReference>
<accession>A0A1G9F3P3</accession>
<keyword evidence="4" id="KW-1185">Reference proteome</keyword>
<organism evidence="3 4">
    <name type="scientific">Natronincola ferrireducens</name>
    <dbReference type="NCBI Taxonomy" id="393762"/>
    <lineage>
        <taxon>Bacteria</taxon>
        <taxon>Bacillati</taxon>
        <taxon>Bacillota</taxon>
        <taxon>Clostridia</taxon>
        <taxon>Peptostreptococcales</taxon>
        <taxon>Natronincolaceae</taxon>
        <taxon>Natronincola</taxon>
    </lineage>
</organism>
<proteinExistence type="predicted"/>
<dbReference type="STRING" id="393762.SAMN05660472_02075"/>
<keyword evidence="3" id="KW-0418">Kinase</keyword>
<dbReference type="Proteomes" id="UP000198718">
    <property type="component" value="Unassembled WGS sequence"/>
</dbReference>
<dbReference type="EMBL" id="FNFP01000004">
    <property type="protein sequence ID" value="SDK82977.1"/>
    <property type="molecule type" value="Genomic_DNA"/>
</dbReference>
<dbReference type="RefSeq" id="WP_176762132.1">
    <property type="nucleotide sequence ID" value="NZ_FNFP01000004.1"/>
</dbReference>
<feature type="transmembrane region" description="Helical" evidence="1">
    <location>
        <begin position="90"/>
        <end position="111"/>
    </location>
</feature>
<evidence type="ECO:0000313" key="4">
    <source>
        <dbReference type="Proteomes" id="UP000198718"/>
    </source>
</evidence>
<name>A0A1G9F3P3_9FIRM</name>
<keyword evidence="1" id="KW-0812">Transmembrane</keyword>
<dbReference type="SUPFAM" id="SSF55874">
    <property type="entry name" value="ATPase domain of HSP90 chaperone/DNA topoisomerase II/histidine kinase"/>
    <property type="match status" value="1"/>
</dbReference>
<dbReference type="Gene3D" id="3.30.565.10">
    <property type="entry name" value="Histidine kinase-like ATPase, C-terminal domain"/>
    <property type="match status" value="1"/>
</dbReference>
<feature type="domain" description="Sensor histidine kinase NatK-like C-terminal" evidence="2">
    <location>
        <begin position="336"/>
        <end position="426"/>
    </location>
</feature>